<accession>A0A4Q7UNI0</accession>
<evidence type="ECO:0000259" key="1">
    <source>
        <dbReference type="PROSITE" id="PS51819"/>
    </source>
</evidence>
<evidence type="ECO:0000313" key="3">
    <source>
        <dbReference type="Proteomes" id="UP000291591"/>
    </source>
</evidence>
<dbReference type="CDD" id="cd06587">
    <property type="entry name" value="VOC"/>
    <property type="match status" value="1"/>
</dbReference>
<protein>
    <submittedName>
        <fullName evidence="2">Catechol 2,3-dioxygenase-like lactoylglutathione lyase family enzyme</fullName>
    </submittedName>
</protein>
<dbReference type="Pfam" id="PF00903">
    <property type="entry name" value="Glyoxalase"/>
    <property type="match status" value="1"/>
</dbReference>
<dbReference type="InterPro" id="IPR037523">
    <property type="entry name" value="VOC_core"/>
</dbReference>
<dbReference type="EMBL" id="SHKL01000001">
    <property type="protein sequence ID" value="RZT83262.1"/>
    <property type="molecule type" value="Genomic_DNA"/>
</dbReference>
<keyword evidence="3" id="KW-1185">Reference proteome</keyword>
<name>A0A4Q7UNI0_PSEST</name>
<comment type="caution">
    <text evidence="2">The sequence shown here is derived from an EMBL/GenBank/DDBJ whole genome shotgun (WGS) entry which is preliminary data.</text>
</comment>
<dbReference type="SUPFAM" id="SSF54593">
    <property type="entry name" value="Glyoxalase/Bleomycin resistance protein/Dihydroxybiphenyl dioxygenase"/>
    <property type="match status" value="1"/>
</dbReference>
<dbReference type="GO" id="GO:0016829">
    <property type="term" value="F:lyase activity"/>
    <property type="evidence" value="ECO:0007669"/>
    <property type="project" value="UniProtKB-KW"/>
</dbReference>
<organism evidence="2 3">
    <name type="scientific">Pseudonocardia sediminis</name>
    <dbReference type="NCBI Taxonomy" id="1397368"/>
    <lineage>
        <taxon>Bacteria</taxon>
        <taxon>Bacillati</taxon>
        <taxon>Actinomycetota</taxon>
        <taxon>Actinomycetes</taxon>
        <taxon>Pseudonocardiales</taxon>
        <taxon>Pseudonocardiaceae</taxon>
        <taxon>Pseudonocardia</taxon>
    </lineage>
</organism>
<dbReference type="Proteomes" id="UP000291591">
    <property type="component" value="Unassembled WGS sequence"/>
</dbReference>
<dbReference type="InterPro" id="IPR004360">
    <property type="entry name" value="Glyas_Fos-R_dOase_dom"/>
</dbReference>
<gene>
    <name evidence="2" type="ORF">EV383_0061</name>
</gene>
<evidence type="ECO:0000313" key="2">
    <source>
        <dbReference type="EMBL" id="RZT83262.1"/>
    </source>
</evidence>
<reference evidence="2 3" key="1">
    <citation type="submission" date="2019-02" db="EMBL/GenBank/DDBJ databases">
        <title>Sequencing the genomes of 1000 actinobacteria strains.</title>
        <authorList>
            <person name="Klenk H.-P."/>
        </authorList>
    </citation>
    <scope>NUCLEOTIDE SEQUENCE [LARGE SCALE GENOMIC DNA]</scope>
    <source>
        <strain evidence="2 3">DSM 45779</strain>
    </source>
</reference>
<keyword evidence="2" id="KW-0223">Dioxygenase</keyword>
<sequence length="135" mass="15142">MTFSAVAHVAIVVRDMAASIAWYERVLGFERSGEAKEGPPEAGHPRQLLKHPDSGFVLGIHEPHRRSDDLFDPSRTGLDHVAVHVSERADLDAWSARFDELGVEHSPVRDAGYAEFVSVFDPDRIAWELWWAKPS</sequence>
<dbReference type="PROSITE" id="PS51819">
    <property type="entry name" value="VOC"/>
    <property type="match status" value="1"/>
</dbReference>
<dbReference type="Gene3D" id="3.10.180.10">
    <property type="entry name" value="2,3-Dihydroxybiphenyl 1,2-Dioxygenase, domain 1"/>
    <property type="match status" value="1"/>
</dbReference>
<dbReference type="AlphaFoldDB" id="A0A4Q7UNI0"/>
<keyword evidence="2" id="KW-0560">Oxidoreductase</keyword>
<proteinExistence type="predicted"/>
<dbReference type="OrthoDB" id="317332at2"/>
<dbReference type="GO" id="GO:0051213">
    <property type="term" value="F:dioxygenase activity"/>
    <property type="evidence" value="ECO:0007669"/>
    <property type="project" value="UniProtKB-KW"/>
</dbReference>
<keyword evidence="2" id="KW-0456">Lyase</keyword>
<feature type="domain" description="VOC" evidence="1">
    <location>
        <begin position="5"/>
        <end position="132"/>
    </location>
</feature>
<dbReference type="RefSeq" id="WP_130288041.1">
    <property type="nucleotide sequence ID" value="NZ_SHKL01000001.1"/>
</dbReference>
<dbReference type="InterPro" id="IPR029068">
    <property type="entry name" value="Glyas_Bleomycin-R_OHBP_Dase"/>
</dbReference>